<evidence type="ECO:0000313" key="2">
    <source>
        <dbReference type="Proteomes" id="UP000243459"/>
    </source>
</evidence>
<dbReference type="EMBL" id="CM007385">
    <property type="protein sequence ID" value="ONK69098.1"/>
    <property type="molecule type" value="Genomic_DNA"/>
</dbReference>
<sequence>MSPMVRAMGISSTYQLLSGLVMDIRPQVLSASGNSCLGARTKALGTATDKDFGVDIVDGEVEGEESGHAGGGVVAGPAFELGELADDVAGLGVEEDGTVVGEEEDVAVGGEVGEGVKVVFLPVGGFFEEGQGDVRSVGLAGKLNILVPPITMKLPAGRSSWVAYLHT</sequence>
<dbReference type="AlphaFoldDB" id="A0A5P1ESS4"/>
<organism evidence="1 2">
    <name type="scientific">Asparagus officinalis</name>
    <name type="common">Garden asparagus</name>
    <dbReference type="NCBI Taxonomy" id="4686"/>
    <lineage>
        <taxon>Eukaryota</taxon>
        <taxon>Viridiplantae</taxon>
        <taxon>Streptophyta</taxon>
        <taxon>Embryophyta</taxon>
        <taxon>Tracheophyta</taxon>
        <taxon>Spermatophyta</taxon>
        <taxon>Magnoliopsida</taxon>
        <taxon>Liliopsida</taxon>
        <taxon>Asparagales</taxon>
        <taxon>Asparagaceae</taxon>
        <taxon>Asparagoideae</taxon>
        <taxon>Asparagus</taxon>
    </lineage>
</organism>
<protein>
    <submittedName>
        <fullName evidence="1">Uncharacterized protein</fullName>
    </submittedName>
</protein>
<keyword evidence="2" id="KW-1185">Reference proteome</keyword>
<reference evidence="2" key="1">
    <citation type="journal article" date="2017" name="Nat. Commun.">
        <title>The asparagus genome sheds light on the origin and evolution of a young Y chromosome.</title>
        <authorList>
            <person name="Harkess A."/>
            <person name="Zhou J."/>
            <person name="Xu C."/>
            <person name="Bowers J.E."/>
            <person name="Van der Hulst R."/>
            <person name="Ayyampalayam S."/>
            <person name="Mercati F."/>
            <person name="Riccardi P."/>
            <person name="McKain M.R."/>
            <person name="Kakrana A."/>
            <person name="Tang H."/>
            <person name="Ray J."/>
            <person name="Groenendijk J."/>
            <person name="Arikit S."/>
            <person name="Mathioni S.M."/>
            <person name="Nakano M."/>
            <person name="Shan H."/>
            <person name="Telgmann-Rauber A."/>
            <person name="Kanno A."/>
            <person name="Yue Z."/>
            <person name="Chen H."/>
            <person name="Li W."/>
            <person name="Chen Y."/>
            <person name="Xu X."/>
            <person name="Zhang Y."/>
            <person name="Luo S."/>
            <person name="Chen H."/>
            <person name="Gao J."/>
            <person name="Mao Z."/>
            <person name="Pires J.C."/>
            <person name="Luo M."/>
            <person name="Kudrna D."/>
            <person name="Wing R.A."/>
            <person name="Meyers B.C."/>
            <person name="Yi K."/>
            <person name="Kong H."/>
            <person name="Lavrijsen P."/>
            <person name="Sunseri F."/>
            <person name="Falavigna A."/>
            <person name="Ye Y."/>
            <person name="Leebens-Mack J.H."/>
            <person name="Chen G."/>
        </authorList>
    </citation>
    <scope>NUCLEOTIDE SEQUENCE [LARGE SCALE GENOMIC DNA]</scope>
    <source>
        <strain evidence="2">cv. DH0086</strain>
    </source>
</reference>
<evidence type="ECO:0000313" key="1">
    <source>
        <dbReference type="EMBL" id="ONK69098.1"/>
    </source>
</evidence>
<proteinExistence type="predicted"/>
<gene>
    <name evidence="1" type="ORF">A4U43_C05F19340</name>
</gene>
<name>A0A5P1ESS4_ASPOF</name>
<dbReference type="Proteomes" id="UP000243459">
    <property type="component" value="Chromosome 5"/>
</dbReference>
<accession>A0A5P1ESS4</accession>
<dbReference type="Gramene" id="ONK69098">
    <property type="protein sequence ID" value="ONK69098"/>
    <property type="gene ID" value="A4U43_C05F19340"/>
</dbReference>